<organism evidence="2 3">
    <name type="scientific">Aspergillus fijiensis CBS 313.89</name>
    <dbReference type="NCBI Taxonomy" id="1448319"/>
    <lineage>
        <taxon>Eukaryota</taxon>
        <taxon>Fungi</taxon>
        <taxon>Dikarya</taxon>
        <taxon>Ascomycota</taxon>
        <taxon>Pezizomycotina</taxon>
        <taxon>Eurotiomycetes</taxon>
        <taxon>Eurotiomycetidae</taxon>
        <taxon>Eurotiales</taxon>
        <taxon>Aspergillaceae</taxon>
        <taxon>Aspergillus</taxon>
    </lineage>
</organism>
<proteinExistence type="predicted"/>
<evidence type="ECO:0000313" key="2">
    <source>
        <dbReference type="EMBL" id="RAK75008.1"/>
    </source>
</evidence>
<protein>
    <submittedName>
        <fullName evidence="2">Uncharacterized protein</fullName>
    </submittedName>
</protein>
<evidence type="ECO:0000256" key="1">
    <source>
        <dbReference type="SAM" id="Phobius"/>
    </source>
</evidence>
<dbReference type="Proteomes" id="UP000249789">
    <property type="component" value="Unassembled WGS sequence"/>
</dbReference>
<keyword evidence="1" id="KW-1133">Transmembrane helix</keyword>
<keyword evidence="1" id="KW-0472">Membrane</keyword>
<keyword evidence="1" id="KW-0812">Transmembrane</keyword>
<gene>
    <name evidence="2" type="ORF">BO72DRAFT_184447</name>
</gene>
<name>A0A8G1RMQ8_9EURO</name>
<dbReference type="EMBL" id="KZ824662">
    <property type="protein sequence ID" value="RAK75008.1"/>
    <property type="molecule type" value="Genomic_DNA"/>
</dbReference>
<dbReference type="VEuPathDB" id="FungiDB:BO72DRAFT_184447"/>
<sequence length="75" mass="8382">MIATEAMSLPICTFIKTGKMCIRAEYGVTMSAYSILTVLFLFYFLAHFFFSATNKPPALNLQSPSLSDTIEYSLL</sequence>
<evidence type="ECO:0000313" key="3">
    <source>
        <dbReference type="Proteomes" id="UP000249789"/>
    </source>
</evidence>
<dbReference type="AlphaFoldDB" id="A0A8G1RMQ8"/>
<feature type="transmembrane region" description="Helical" evidence="1">
    <location>
        <begin position="26"/>
        <end position="50"/>
    </location>
</feature>
<reference evidence="2 3" key="1">
    <citation type="submission" date="2018-02" db="EMBL/GenBank/DDBJ databases">
        <title>The genomes of Aspergillus section Nigri reveals drivers in fungal speciation.</title>
        <authorList>
            <consortium name="DOE Joint Genome Institute"/>
            <person name="Vesth T.C."/>
            <person name="Nybo J."/>
            <person name="Theobald S."/>
            <person name="Brandl J."/>
            <person name="Frisvad J.C."/>
            <person name="Nielsen K.F."/>
            <person name="Lyhne E.K."/>
            <person name="Kogle M.E."/>
            <person name="Kuo A."/>
            <person name="Riley R."/>
            <person name="Clum A."/>
            <person name="Nolan M."/>
            <person name="Lipzen A."/>
            <person name="Salamov A."/>
            <person name="Henrissat B."/>
            <person name="Wiebenga A."/>
            <person name="De vries R.P."/>
            <person name="Grigoriev I.V."/>
            <person name="Mortensen U.H."/>
            <person name="Andersen M.R."/>
            <person name="Baker S.E."/>
        </authorList>
    </citation>
    <scope>NUCLEOTIDE SEQUENCE [LARGE SCALE GENOMIC DNA]</scope>
    <source>
        <strain evidence="2 3">CBS 313.89</strain>
    </source>
</reference>
<keyword evidence="3" id="KW-1185">Reference proteome</keyword>
<accession>A0A8G1RMQ8</accession>
<dbReference type="RefSeq" id="XP_040799018.1">
    <property type="nucleotide sequence ID" value="XM_040939488.1"/>
</dbReference>
<dbReference type="GeneID" id="63856821"/>